<dbReference type="GO" id="GO:0042393">
    <property type="term" value="F:histone binding"/>
    <property type="evidence" value="ECO:0007669"/>
    <property type="project" value="TreeGrafter"/>
</dbReference>
<comment type="subcellular location">
    <subcellularLocation>
        <location evidence="1">Nucleus</location>
    </subcellularLocation>
</comment>
<dbReference type="GO" id="GO:0003682">
    <property type="term" value="F:chromatin binding"/>
    <property type="evidence" value="ECO:0007669"/>
    <property type="project" value="TreeGrafter"/>
</dbReference>
<dbReference type="RefSeq" id="XP_022947491.1">
    <property type="nucleotide sequence ID" value="XM_023091723.1"/>
</dbReference>
<keyword evidence="2" id="KW-0539">Nucleus</keyword>
<evidence type="ECO:0000256" key="2">
    <source>
        <dbReference type="ARBA" id="ARBA00023242"/>
    </source>
</evidence>
<protein>
    <submittedName>
        <fullName evidence="6 7">Uncharacterized protein LOC111451344 isoform X1</fullName>
    </submittedName>
</protein>
<organism evidence="5 6">
    <name type="scientific">Cucurbita moschata</name>
    <name type="common">Winter crookneck squash</name>
    <name type="synonym">Cucurbita pepo var. moschata</name>
    <dbReference type="NCBI Taxonomy" id="3662"/>
    <lineage>
        <taxon>Eukaryota</taxon>
        <taxon>Viridiplantae</taxon>
        <taxon>Streptophyta</taxon>
        <taxon>Embryophyta</taxon>
        <taxon>Tracheophyta</taxon>
        <taxon>Spermatophyta</taxon>
        <taxon>Magnoliopsida</taxon>
        <taxon>eudicotyledons</taxon>
        <taxon>Gunneridae</taxon>
        <taxon>Pentapetalae</taxon>
        <taxon>rosids</taxon>
        <taxon>fabids</taxon>
        <taxon>Cucurbitales</taxon>
        <taxon>Cucurbitaceae</taxon>
        <taxon>Cucurbiteae</taxon>
        <taxon>Cucurbita</taxon>
    </lineage>
</organism>
<sequence length="299" mass="34018">MGSAYIKEDDSFSLINQTANDGDHHFGLLDHRGKIDDNVVSIDDDYGKQDPNIISFGEFPDEQDIIPLGRSLGSHDSTFYESSFQPSEVVGVTDLEPSNFDVLVSSPQIAMQKPDRTPKNRPDYKTRKEAPNSFPSNVRSLMSTGMLDGVPVKYVSVAREWLQGIIIRRSGYLCGCQSCNFSKVSHQNLSLMQELKMNSVRSNTPFVFPWKMLNAYEFERHAGCKTKHPNNHIYFENGKTIYQIVQELRSTPESLLFDTIQTIFGAPINQKSFRIWKESFQAATRELQRIYGKDELSLQ</sequence>
<feature type="compositionally biased region" description="Basic and acidic residues" evidence="3">
    <location>
        <begin position="113"/>
        <end position="130"/>
    </location>
</feature>
<feature type="region of interest" description="Disordered" evidence="3">
    <location>
        <begin position="107"/>
        <end position="135"/>
    </location>
</feature>
<evidence type="ECO:0000313" key="5">
    <source>
        <dbReference type="Proteomes" id="UP000504609"/>
    </source>
</evidence>
<dbReference type="PANTHER" id="PTHR47025:SF9">
    <property type="entry name" value="PROTEIN, PUTATIVE-RELATED"/>
    <property type="match status" value="1"/>
</dbReference>
<dbReference type="Pfam" id="PF16135">
    <property type="entry name" value="TDBD"/>
    <property type="match status" value="1"/>
</dbReference>
<dbReference type="GO" id="GO:0005634">
    <property type="term" value="C:nucleus"/>
    <property type="evidence" value="ECO:0007669"/>
    <property type="project" value="UniProtKB-SubCell"/>
</dbReference>
<dbReference type="PANTHER" id="PTHR47025">
    <property type="entry name" value="AUTOIMMUNE REGULATOR"/>
    <property type="match status" value="1"/>
</dbReference>
<name>A0A6J1G718_CUCMO</name>
<dbReference type="GeneID" id="111451344"/>
<gene>
    <name evidence="6 7" type="primary">LOC111451344</name>
</gene>
<accession>A0A6J1G718</accession>
<keyword evidence="5" id="KW-1185">Reference proteome</keyword>
<reference evidence="6 7" key="1">
    <citation type="submission" date="2025-04" db="UniProtKB">
        <authorList>
            <consortium name="RefSeq"/>
        </authorList>
    </citation>
    <scope>IDENTIFICATION</scope>
    <source>
        <tissue evidence="6 7">Young leaves</tissue>
    </source>
</reference>
<proteinExistence type="predicted"/>
<dbReference type="InterPro" id="IPR032308">
    <property type="entry name" value="TDBD"/>
</dbReference>
<evidence type="ECO:0000259" key="4">
    <source>
        <dbReference type="Pfam" id="PF16135"/>
    </source>
</evidence>
<evidence type="ECO:0000256" key="1">
    <source>
        <dbReference type="ARBA" id="ARBA00004123"/>
    </source>
</evidence>
<dbReference type="GO" id="GO:0000977">
    <property type="term" value="F:RNA polymerase II transcription regulatory region sequence-specific DNA binding"/>
    <property type="evidence" value="ECO:0007669"/>
    <property type="project" value="TreeGrafter"/>
</dbReference>
<dbReference type="KEGG" id="cmos:111451344"/>
<feature type="domain" description="Tify" evidence="4">
    <location>
        <begin position="213"/>
        <end position="248"/>
    </location>
</feature>
<evidence type="ECO:0000313" key="7">
    <source>
        <dbReference type="RefSeq" id="XP_022947491.1"/>
    </source>
</evidence>
<evidence type="ECO:0000313" key="6">
    <source>
        <dbReference type="RefSeq" id="XP_022947490.1"/>
    </source>
</evidence>
<evidence type="ECO:0000256" key="3">
    <source>
        <dbReference type="SAM" id="MobiDB-lite"/>
    </source>
</evidence>
<dbReference type="GO" id="GO:0045944">
    <property type="term" value="P:positive regulation of transcription by RNA polymerase II"/>
    <property type="evidence" value="ECO:0007669"/>
    <property type="project" value="TreeGrafter"/>
</dbReference>
<dbReference type="RefSeq" id="XP_022947490.1">
    <property type="nucleotide sequence ID" value="XM_023091722.1"/>
</dbReference>
<dbReference type="AlphaFoldDB" id="A0A6J1G718"/>
<dbReference type="Proteomes" id="UP000504609">
    <property type="component" value="Unplaced"/>
</dbReference>